<gene>
    <name evidence="2" type="ORF">H4F90_06105</name>
</gene>
<keyword evidence="1" id="KW-0732">Signal</keyword>
<feature type="signal peptide" evidence="1">
    <location>
        <begin position="1"/>
        <end position="26"/>
    </location>
</feature>
<keyword evidence="3" id="KW-1185">Reference proteome</keyword>
<dbReference type="Proteomes" id="UP000586093">
    <property type="component" value="Unassembled WGS sequence"/>
</dbReference>
<evidence type="ECO:0000313" key="3">
    <source>
        <dbReference type="Proteomes" id="UP000586093"/>
    </source>
</evidence>
<sequence length="155" mass="16871">MKRRRRLMLAAALVAVLQLLSPVAAAQGRGPLVTVWKSPTCGCCKDWVRHLEAHGFEVRSHDTGNTDARARLGMPVAYGSCHTAQVGGYAIEGHVPAREISRLLKERPDAVGLAVPSMPRGSPGMDGPEYGGHQDPYDVLLVRKDGRVTPYQSYR</sequence>
<dbReference type="InterPro" id="IPR006311">
    <property type="entry name" value="TAT_signal"/>
</dbReference>
<dbReference type="RefSeq" id="WP_182662420.1">
    <property type="nucleotide sequence ID" value="NZ_JACIVI010000001.1"/>
</dbReference>
<dbReference type="PROSITE" id="PS51318">
    <property type="entry name" value="TAT"/>
    <property type="match status" value="1"/>
</dbReference>
<proteinExistence type="predicted"/>
<dbReference type="Pfam" id="PF04214">
    <property type="entry name" value="DUF411"/>
    <property type="match status" value="1"/>
</dbReference>
<feature type="chain" id="PRO_5032682524" evidence="1">
    <location>
        <begin position="27"/>
        <end position="155"/>
    </location>
</feature>
<comment type="caution">
    <text evidence="2">The sequence shown here is derived from an EMBL/GenBank/DDBJ whole genome shotgun (WGS) entry which is preliminary data.</text>
</comment>
<dbReference type="InterPro" id="IPR007332">
    <property type="entry name" value="DUF411"/>
</dbReference>
<reference evidence="2 3" key="1">
    <citation type="submission" date="2020-08" db="EMBL/GenBank/DDBJ databases">
        <title>Aquariorum lacteus gen. nov., sp. nov., a new member of the family Comamonadaceae, isolated from freshwater aquarium.</title>
        <authorList>
            <person name="Chun S.-J."/>
        </authorList>
    </citation>
    <scope>NUCLEOTIDE SEQUENCE [LARGE SCALE GENOMIC DNA]</scope>
    <source>
        <strain evidence="2 3">SJAQ100</strain>
    </source>
</reference>
<name>A0A839HR77_9BURK</name>
<dbReference type="AlphaFoldDB" id="A0A839HR77"/>
<evidence type="ECO:0000313" key="2">
    <source>
        <dbReference type="EMBL" id="MBB1161551.1"/>
    </source>
</evidence>
<accession>A0A839HR77</accession>
<organism evidence="2 3">
    <name type="scientific">Aquariibacter albus</name>
    <dbReference type="NCBI Taxonomy" id="2759899"/>
    <lineage>
        <taxon>Bacteria</taxon>
        <taxon>Pseudomonadati</taxon>
        <taxon>Pseudomonadota</taxon>
        <taxon>Betaproteobacteria</taxon>
        <taxon>Burkholderiales</taxon>
        <taxon>Sphaerotilaceae</taxon>
        <taxon>Aquariibacter</taxon>
    </lineage>
</organism>
<dbReference type="EMBL" id="JACIVI010000001">
    <property type="protein sequence ID" value="MBB1161551.1"/>
    <property type="molecule type" value="Genomic_DNA"/>
</dbReference>
<protein>
    <submittedName>
        <fullName evidence="2">DUF411 domain-containing protein</fullName>
    </submittedName>
</protein>
<evidence type="ECO:0000256" key="1">
    <source>
        <dbReference type="SAM" id="SignalP"/>
    </source>
</evidence>